<sequence>MQKNILSLLIMISLFGCTSYVHKQPDPVTINNEKFINMPKDKAWTATFNQLFNNVFSVQSSDKATGTIIATFKTDRPANYVDCGLVTSSYVNKEKVTKKYAYNYAESTEYTYEKNGQDYDAKVTTDLEATITAKVAEAGAVSTVTIDVDYILNRNTTSTNQADNTELPVEKEQIKFSSTEPYNTEKFSCASMGTIEHNLLNGIK</sequence>
<accession>A0A974RYC4</accession>
<reference evidence="2 3" key="1">
    <citation type="submission" date="2021-01" db="EMBL/GenBank/DDBJ databases">
        <title>Entomomonas sp. F2A isolated from a house cricket (Acheta domesticus).</title>
        <authorList>
            <person name="Spergser J."/>
            <person name="Busse H.-J."/>
        </authorList>
    </citation>
    <scope>NUCLEOTIDE SEQUENCE [LARGE SCALE GENOMIC DNA]</scope>
    <source>
        <strain evidence="2 3">F2A</strain>
    </source>
</reference>
<dbReference type="PROSITE" id="PS51257">
    <property type="entry name" value="PROKAR_LIPOPROTEIN"/>
    <property type="match status" value="1"/>
</dbReference>
<organism evidence="2 3">
    <name type="scientific">Entomomonas asaccharolytica</name>
    <dbReference type="NCBI Taxonomy" id="2785331"/>
    <lineage>
        <taxon>Bacteria</taxon>
        <taxon>Pseudomonadati</taxon>
        <taxon>Pseudomonadota</taxon>
        <taxon>Gammaproteobacteria</taxon>
        <taxon>Pseudomonadales</taxon>
        <taxon>Pseudomonadaceae</taxon>
        <taxon>Entomomonas</taxon>
    </lineage>
</organism>
<protein>
    <recommendedName>
        <fullName evidence="4">Lipoprotein</fullName>
    </recommendedName>
</protein>
<feature type="signal peptide" evidence="1">
    <location>
        <begin position="1"/>
        <end position="23"/>
    </location>
</feature>
<evidence type="ECO:0008006" key="4">
    <source>
        <dbReference type="Google" id="ProtNLM"/>
    </source>
</evidence>
<dbReference type="EMBL" id="CP067393">
    <property type="protein sequence ID" value="QQP87067.1"/>
    <property type="molecule type" value="Genomic_DNA"/>
</dbReference>
<name>A0A974RYC4_9GAMM</name>
<dbReference type="RefSeq" id="WP_201095661.1">
    <property type="nucleotide sequence ID" value="NZ_CP067393.1"/>
</dbReference>
<dbReference type="Proteomes" id="UP000595278">
    <property type="component" value="Chromosome"/>
</dbReference>
<evidence type="ECO:0000256" key="1">
    <source>
        <dbReference type="SAM" id="SignalP"/>
    </source>
</evidence>
<evidence type="ECO:0000313" key="3">
    <source>
        <dbReference type="Proteomes" id="UP000595278"/>
    </source>
</evidence>
<feature type="chain" id="PRO_5037915002" description="Lipoprotein" evidence="1">
    <location>
        <begin position="24"/>
        <end position="204"/>
    </location>
</feature>
<dbReference type="AlphaFoldDB" id="A0A974RYC4"/>
<keyword evidence="1" id="KW-0732">Signal</keyword>
<gene>
    <name evidence="2" type="ORF">JHT90_07435</name>
</gene>
<evidence type="ECO:0000313" key="2">
    <source>
        <dbReference type="EMBL" id="QQP87067.1"/>
    </source>
</evidence>
<dbReference type="KEGG" id="eaz:JHT90_07435"/>
<proteinExistence type="predicted"/>
<keyword evidence="3" id="KW-1185">Reference proteome</keyword>